<keyword evidence="2" id="KW-1185">Reference proteome</keyword>
<accession>A0A834IK02</accession>
<evidence type="ECO:0000313" key="2">
    <source>
        <dbReference type="Proteomes" id="UP000625711"/>
    </source>
</evidence>
<evidence type="ECO:0000313" key="1">
    <source>
        <dbReference type="EMBL" id="KAF7281254.1"/>
    </source>
</evidence>
<proteinExistence type="predicted"/>
<name>A0A834IK02_RHYFE</name>
<dbReference type="Proteomes" id="UP000625711">
    <property type="component" value="Unassembled WGS sequence"/>
</dbReference>
<sequence>MSTEDGERSGRPKEFFESLLCKLFFDFLGFFHQFWSAYCSPIGIIGSSPGFFNTEDAQPSAATTSIRNCNMR</sequence>
<dbReference type="AlphaFoldDB" id="A0A834IK02"/>
<reference evidence="1" key="1">
    <citation type="submission" date="2020-08" db="EMBL/GenBank/DDBJ databases">
        <title>Genome sequencing and assembly of the red palm weevil Rhynchophorus ferrugineus.</title>
        <authorList>
            <person name="Dias G.B."/>
            <person name="Bergman C.M."/>
            <person name="Manee M."/>
        </authorList>
    </citation>
    <scope>NUCLEOTIDE SEQUENCE</scope>
    <source>
        <strain evidence="1">AA-2017</strain>
        <tissue evidence="1">Whole larva</tissue>
    </source>
</reference>
<gene>
    <name evidence="1" type="ORF">GWI33_004958</name>
</gene>
<organism evidence="1 2">
    <name type="scientific">Rhynchophorus ferrugineus</name>
    <name type="common">Red palm weevil</name>
    <name type="synonym">Curculio ferrugineus</name>
    <dbReference type="NCBI Taxonomy" id="354439"/>
    <lineage>
        <taxon>Eukaryota</taxon>
        <taxon>Metazoa</taxon>
        <taxon>Ecdysozoa</taxon>
        <taxon>Arthropoda</taxon>
        <taxon>Hexapoda</taxon>
        <taxon>Insecta</taxon>
        <taxon>Pterygota</taxon>
        <taxon>Neoptera</taxon>
        <taxon>Endopterygota</taxon>
        <taxon>Coleoptera</taxon>
        <taxon>Polyphaga</taxon>
        <taxon>Cucujiformia</taxon>
        <taxon>Curculionidae</taxon>
        <taxon>Dryophthorinae</taxon>
        <taxon>Rhynchophorus</taxon>
    </lineage>
</organism>
<dbReference type="EMBL" id="JAACXV010000249">
    <property type="protein sequence ID" value="KAF7281254.1"/>
    <property type="molecule type" value="Genomic_DNA"/>
</dbReference>
<comment type="caution">
    <text evidence="1">The sequence shown here is derived from an EMBL/GenBank/DDBJ whole genome shotgun (WGS) entry which is preliminary data.</text>
</comment>
<protein>
    <submittedName>
        <fullName evidence="1">Uncharacterized protein</fullName>
    </submittedName>
</protein>